<dbReference type="Gene3D" id="3.30.450.30">
    <property type="entry name" value="Dynein light chain 2a, cytoplasmic"/>
    <property type="match status" value="1"/>
</dbReference>
<dbReference type="EMBL" id="JALJRB010000004">
    <property type="protein sequence ID" value="MCJ8500003.1"/>
    <property type="molecule type" value="Genomic_DNA"/>
</dbReference>
<dbReference type="InterPro" id="IPR037587">
    <property type="entry name" value="LAMTOR2-like"/>
</dbReference>
<comment type="caution">
    <text evidence="3">The sequence shown here is derived from an EMBL/GenBank/DDBJ whole genome shotgun (WGS) entry which is preliminary data.</text>
</comment>
<feature type="transmembrane region" description="Helical" evidence="1">
    <location>
        <begin position="51"/>
        <end position="73"/>
    </location>
</feature>
<evidence type="ECO:0000259" key="2">
    <source>
        <dbReference type="SMART" id="SM00960"/>
    </source>
</evidence>
<organism evidence="3 4">
    <name type="scientific">Desulfatitalea alkaliphila</name>
    <dbReference type="NCBI Taxonomy" id="2929485"/>
    <lineage>
        <taxon>Bacteria</taxon>
        <taxon>Pseudomonadati</taxon>
        <taxon>Thermodesulfobacteriota</taxon>
        <taxon>Desulfobacteria</taxon>
        <taxon>Desulfobacterales</taxon>
        <taxon>Desulfosarcinaceae</taxon>
        <taxon>Desulfatitalea</taxon>
    </lineage>
</organism>
<protein>
    <submittedName>
        <fullName evidence="3">Roadblock/LC7 domain-containing protein</fullName>
    </submittedName>
</protein>
<reference evidence="3" key="1">
    <citation type="submission" date="2022-04" db="EMBL/GenBank/DDBJ databases">
        <title>Desulfatitalea alkaliphila sp. nov., a novel anaerobic sulfate-reducing bacterium isolated from terrestrial mud volcano, Taman Peninsula, Russia.</title>
        <authorList>
            <person name="Khomyakova M.A."/>
            <person name="Merkel A.Y."/>
            <person name="Slobodkin A.I."/>
        </authorList>
    </citation>
    <scope>NUCLEOTIDE SEQUENCE</scope>
    <source>
        <strain evidence="3">M08but</strain>
    </source>
</reference>
<keyword evidence="4" id="KW-1185">Reference proteome</keyword>
<dbReference type="AlphaFoldDB" id="A0AA41R6I4"/>
<dbReference type="SMART" id="SM00960">
    <property type="entry name" value="Robl_LC7"/>
    <property type="match status" value="1"/>
</dbReference>
<dbReference type="GO" id="GO:0032008">
    <property type="term" value="P:positive regulation of TOR signaling"/>
    <property type="evidence" value="ECO:0007669"/>
    <property type="project" value="InterPro"/>
</dbReference>
<name>A0AA41R6I4_9BACT</name>
<keyword evidence="1" id="KW-1133">Transmembrane helix</keyword>
<dbReference type="GO" id="GO:0060090">
    <property type="term" value="F:molecular adaptor activity"/>
    <property type="evidence" value="ECO:0007669"/>
    <property type="project" value="InterPro"/>
</dbReference>
<dbReference type="Proteomes" id="UP001165427">
    <property type="component" value="Unassembled WGS sequence"/>
</dbReference>
<dbReference type="InterPro" id="IPR004942">
    <property type="entry name" value="Roadblock/LAMTOR2_dom"/>
</dbReference>
<feature type="domain" description="Roadblock/LAMTOR2" evidence="2">
    <location>
        <begin position="13"/>
        <end position="104"/>
    </location>
</feature>
<evidence type="ECO:0000313" key="3">
    <source>
        <dbReference type="EMBL" id="MCJ8500003.1"/>
    </source>
</evidence>
<evidence type="ECO:0000256" key="1">
    <source>
        <dbReference type="SAM" id="Phobius"/>
    </source>
</evidence>
<keyword evidence="1" id="KW-0472">Membrane</keyword>
<gene>
    <name evidence="3" type="ORF">MRX98_05410</name>
</gene>
<proteinExistence type="predicted"/>
<dbReference type="RefSeq" id="WP_246903727.1">
    <property type="nucleotide sequence ID" value="NZ_JALJRB010000004.1"/>
</dbReference>
<keyword evidence="1" id="KW-0812">Transmembrane</keyword>
<dbReference type="SUPFAM" id="SSF103196">
    <property type="entry name" value="Roadblock/LC7 domain"/>
    <property type="match status" value="1"/>
</dbReference>
<evidence type="ECO:0000313" key="4">
    <source>
        <dbReference type="Proteomes" id="UP001165427"/>
    </source>
</evidence>
<dbReference type="PANTHER" id="PTHR13323">
    <property type="entry name" value="LATE ENDOSOMAL/LYSOSOMAL MP1 INTERACTING PROTEIN"/>
    <property type="match status" value="1"/>
</dbReference>
<accession>A0AA41R6I4</accession>
<sequence>MSYILDQEQLEGIEEVLQKDLMDLGLKCVILIDMAGNIIANLDNGQVGHDVYSLAALAAGNFGAVCAMAAIIGEDDFALLFHKGKSENIHFSKVMDDFLLVTIFGNDVSLGYLRLKVDESITKLGKIFETTRQV</sequence>
<dbReference type="Pfam" id="PF03259">
    <property type="entry name" value="Robl_LC7"/>
    <property type="match status" value="1"/>
</dbReference>
<dbReference type="GO" id="GO:0005085">
    <property type="term" value="F:guanyl-nucleotide exchange factor activity"/>
    <property type="evidence" value="ECO:0007669"/>
    <property type="project" value="InterPro"/>
</dbReference>